<keyword evidence="2 4" id="KW-0689">Ribosomal protein</keyword>
<evidence type="ECO:0000256" key="4">
    <source>
        <dbReference type="HAMAP-Rule" id="MF_00292"/>
    </source>
</evidence>
<evidence type="ECO:0000256" key="3">
    <source>
        <dbReference type="ARBA" id="ARBA00023274"/>
    </source>
</evidence>
<keyword evidence="6" id="KW-1185">Reference proteome</keyword>
<dbReference type="SUPFAM" id="SSF50249">
    <property type="entry name" value="Nucleic acid-binding proteins"/>
    <property type="match status" value="1"/>
</dbReference>
<dbReference type="NCBIfam" id="NF003080">
    <property type="entry name" value="PRK04007.1"/>
    <property type="match status" value="1"/>
</dbReference>
<dbReference type="HAMAP" id="MF_00292">
    <property type="entry name" value="Ribosomal_eS28"/>
    <property type="match status" value="1"/>
</dbReference>
<dbReference type="Proteomes" id="UP001208689">
    <property type="component" value="Chromosome"/>
</dbReference>
<dbReference type="InterPro" id="IPR000289">
    <property type="entry name" value="Ribosomal_eS28"/>
</dbReference>
<dbReference type="PROSITE" id="PS00961">
    <property type="entry name" value="RIBOSOMAL_S28E"/>
    <property type="match status" value="1"/>
</dbReference>
<dbReference type="PANTHER" id="PTHR10769">
    <property type="entry name" value="40S RIBOSOMAL PROTEIN S28"/>
    <property type="match status" value="1"/>
</dbReference>
<name>A0ABY6HNA2_9ARCH</name>
<evidence type="ECO:0000256" key="2">
    <source>
        <dbReference type="ARBA" id="ARBA00022980"/>
    </source>
</evidence>
<dbReference type="InterPro" id="IPR028626">
    <property type="entry name" value="Ribosomal_eS28_CS"/>
</dbReference>
<organism evidence="5 6">
    <name type="scientific">Candidatus Lokiarchaeum ossiferum</name>
    <dbReference type="NCBI Taxonomy" id="2951803"/>
    <lineage>
        <taxon>Archaea</taxon>
        <taxon>Promethearchaeati</taxon>
        <taxon>Promethearchaeota</taxon>
        <taxon>Promethearchaeia</taxon>
        <taxon>Promethearchaeales</taxon>
        <taxon>Promethearchaeaceae</taxon>
        <taxon>Candidatus Lokiarchaeum</taxon>
    </lineage>
</organism>
<reference evidence="5" key="1">
    <citation type="submission" date="2022-09" db="EMBL/GenBank/DDBJ databases">
        <title>Actin cytoskeleton and complex cell architecture in an #Asgard archaeon.</title>
        <authorList>
            <person name="Ponce Toledo R.I."/>
            <person name="Schleper C."/>
            <person name="Rodrigues Oliveira T."/>
            <person name="Wollweber F."/>
            <person name="Xu J."/>
            <person name="Rittmann S."/>
            <person name="Klingl A."/>
            <person name="Pilhofer M."/>
        </authorList>
    </citation>
    <scope>NUCLEOTIDE SEQUENCE</scope>
    <source>
        <strain evidence="5">B-35</strain>
    </source>
</reference>
<evidence type="ECO:0000313" key="5">
    <source>
        <dbReference type="EMBL" id="UYP44994.1"/>
    </source>
</evidence>
<evidence type="ECO:0000313" key="6">
    <source>
        <dbReference type="Proteomes" id="UP001208689"/>
    </source>
</evidence>
<dbReference type="PANTHER" id="PTHR10769:SF3">
    <property type="entry name" value="SMALL RIBOSOMAL SUBUNIT PROTEIN ES28"/>
    <property type="match status" value="1"/>
</dbReference>
<proteinExistence type="inferred from homology"/>
<accession>A0ABY6HNA2</accession>
<dbReference type="EMBL" id="CP104013">
    <property type="protein sequence ID" value="UYP44994.1"/>
    <property type="molecule type" value="Genomic_DNA"/>
</dbReference>
<sequence>MAKKDKQQNDDRFQCYAQVIQIVGRTGLTGEILQCKVRVLDGKDKNRIVTRNIKGPVRKNDTIVLRETEREAKRIRR</sequence>
<gene>
    <name evidence="4" type="primary">rps28e</name>
    <name evidence="5" type="ORF">NEF87_001279</name>
</gene>
<keyword evidence="3 4" id="KW-0687">Ribonucleoprotein</keyword>
<protein>
    <recommendedName>
        <fullName evidence="4">Small ribosomal subunit protein eS28</fullName>
    </recommendedName>
</protein>
<evidence type="ECO:0000256" key="1">
    <source>
        <dbReference type="ARBA" id="ARBA00005943"/>
    </source>
</evidence>
<dbReference type="InterPro" id="IPR012340">
    <property type="entry name" value="NA-bd_OB-fold"/>
</dbReference>
<dbReference type="Pfam" id="PF01200">
    <property type="entry name" value="Ribosomal_S28e"/>
    <property type="match status" value="1"/>
</dbReference>
<dbReference type="Gene3D" id="2.40.50.140">
    <property type="entry name" value="Nucleic acid-binding proteins"/>
    <property type="match status" value="1"/>
</dbReference>
<comment type="similarity">
    <text evidence="1 4">Belongs to the eukaryotic ribosomal protein eS28 family.</text>
</comment>